<name>A0ABR3VQ59_9PEZI</name>
<protein>
    <submittedName>
        <fullName evidence="2">Uncharacterized protein</fullName>
    </submittedName>
</protein>
<feature type="compositionally biased region" description="Low complexity" evidence="1">
    <location>
        <begin position="71"/>
        <end position="82"/>
    </location>
</feature>
<evidence type="ECO:0000313" key="3">
    <source>
        <dbReference type="Proteomes" id="UP001586593"/>
    </source>
</evidence>
<reference evidence="2 3" key="1">
    <citation type="journal article" date="2024" name="Commun. Biol.">
        <title>Comparative genomic analysis of thermophilic fungi reveals convergent evolutionary adaptations and gene losses.</title>
        <authorList>
            <person name="Steindorff A.S."/>
            <person name="Aguilar-Pontes M.V."/>
            <person name="Robinson A.J."/>
            <person name="Andreopoulos B."/>
            <person name="LaButti K."/>
            <person name="Kuo A."/>
            <person name="Mondo S."/>
            <person name="Riley R."/>
            <person name="Otillar R."/>
            <person name="Haridas S."/>
            <person name="Lipzen A."/>
            <person name="Grimwood J."/>
            <person name="Schmutz J."/>
            <person name="Clum A."/>
            <person name="Reid I.D."/>
            <person name="Moisan M.C."/>
            <person name="Butler G."/>
            <person name="Nguyen T.T.M."/>
            <person name="Dewar K."/>
            <person name="Conant G."/>
            <person name="Drula E."/>
            <person name="Henrissat B."/>
            <person name="Hansel C."/>
            <person name="Singer S."/>
            <person name="Hutchinson M.I."/>
            <person name="de Vries R.P."/>
            <person name="Natvig D.O."/>
            <person name="Powell A.J."/>
            <person name="Tsang A."/>
            <person name="Grigoriev I.V."/>
        </authorList>
    </citation>
    <scope>NUCLEOTIDE SEQUENCE [LARGE SCALE GENOMIC DNA]</scope>
    <source>
        <strain evidence="2 3">ATCC 24622</strain>
    </source>
</reference>
<feature type="region of interest" description="Disordered" evidence="1">
    <location>
        <begin position="117"/>
        <end position="209"/>
    </location>
</feature>
<proteinExistence type="predicted"/>
<keyword evidence="3" id="KW-1185">Reference proteome</keyword>
<comment type="caution">
    <text evidence="2">The sequence shown here is derived from an EMBL/GenBank/DDBJ whole genome shotgun (WGS) entry which is preliminary data.</text>
</comment>
<evidence type="ECO:0000256" key="1">
    <source>
        <dbReference type="SAM" id="MobiDB-lite"/>
    </source>
</evidence>
<organism evidence="2 3">
    <name type="scientific">Phialemonium thermophilum</name>
    <dbReference type="NCBI Taxonomy" id="223376"/>
    <lineage>
        <taxon>Eukaryota</taxon>
        <taxon>Fungi</taxon>
        <taxon>Dikarya</taxon>
        <taxon>Ascomycota</taxon>
        <taxon>Pezizomycotina</taxon>
        <taxon>Sordariomycetes</taxon>
        <taxon>Sordariomycetidae</taxon>
        <taxon>Cephalothecales</taxon>
        <taxon>Cephalothecaceae</taxon>
        <taxon>Phialemonium</taxon>
    </lineage>
</organism>
<sequence>MSWSSSEESSEEKRSVCIYALPVSLPHRCLIAVSLHLRIRHDPDDVTASTQIDLRETMPVQTRSQTHSRDAATAPALAPAHPEVARRQRSGQRAPPPLRRLSPYGETLARYLPRLGKSVGDGVLGNPRVGKSRLSRKGRQPFQTEDDSPQLDTPTVARFDSNARHPKGGIGTLRSVEEEEGATEQSNSAAAAATASEAGRAPGSKPWVPSLVVGAPFGDDLSALETADRKVEQWRAILRYHEENLPRAVSPVRRMLNAAVEERSKLDDDSESNTVPK</sequence>
<dbReference type="Proteomes" id="UP001586593">
    <property type="component" value="Unassembled WGS sequence"/>
</dbReference>
<feature type="compositionally biased region" description="Low complexity" evidence="1">
    <location>
        <begin position="183"/>
        <end position="198"/>
    </location>
</feature>
<gene>
    <name evidence="2" type="ORF">VTK73DRAFT_2808</name>
</gene>
<accession>A0ABR3VQ59</accession>
<dbReference type="EMBL" id="JAZHXJ010001812">
    <property type="protein sequence ID" value="KAL1843610.1"/>
    <property type="molecule type" value="Genomic_DNA"/>
</dbReference>
<evidence type="ECO:0000313" key="2">
    <source>
        <dbReference type="EMBL" id="KAL1843610.1"/>
    </source>
</evidence>
<feature type="region of interest" description="Disordered" evidence="1">
    <location>
        <begin position="50"/>
        <end position="102"/>
    </location>
</feature>
<feature type="compositionally biased region" description="Basic residues" evidence="1">
    <location>
        <begin position="130"/>
        <end position="139"/>
    </location>
</feature>